<keyword evidence="1" id="KW-0175">Coiled coil</keyword>
<dbReference type="Proteomes" id="UP001229651">
    <property type="component" value="Unassembled WGS sequence"/>
</dbReference>
<dbReference type="InterPro" id="IPR009319">
    <property type="entry name" value="Phage_A118_VSP1"/>
</dbReference>
<dbReference type="RefSeq" id="WP_306990558.1">
    <property type="nucleotide sequence ID" value="NZ_JAUSUT010000001.1"/>
</dbReference>
<evidence type="ECO:0000313" key="3">
    <source>
        <dbReference type="EMBL" id="MDQ0377947.1"/>
    </source>
</evidence>
<keyword evidence="4" id="KW-1185">Reference proteome</keyword>
<evidence type="ECO:0000256" key="2">
    <source>
        <dbReference type="SAM" id="MobiDB-lite"/>
    </source>
</evidence>
<proteinExistence type="predicted"/>
<feature type="compositionally biased region" description="Basic and acidic residues" evidence="2">
    <location>
        <begin position="358"/>
        <end position="381"/>
    </location>
</feature>
<reference evidence="3 4" key="1">
    <citation type="submission" date="2023-07" db="EMBL/GenBank/DDBJ databases">
        <title>Sequencing the genomes of 1000 actinobacteria strains.</title>
        <authorList>
            <person name="Klenk H.-P."/>
        </authorList>
    </citation>
    <scope>NUCLEOTIDE SEQUENCE [LARGE SCALE GENOMIC DNA]</scope>
    <source>
        <strain evidence="3 4">DSM 45805</strain>
    </source>
</reference>
<feature type="coiled-coil region" evidence="1">
    <location>
        <begin position="299"/>
        <end position="326"/>
    </location>
</feature>
<name>A0ABU0ET10_9PSEU</name>
<dbReference type="InterPro" id="IPR016181">
    <property type="entry name" value="Acyl_CoA_acyltransferase"/>
</dbReference>
<evidence type="ECO:0000256" key="1">
    <source>
        <dbReference type="SAM" id="Coils"/>
    </source>
</evidence>
<comment type="caution">
    <text evidence="3">The sequence shown here is derived from an EMBL/GenBank/DDBJ whole genome shotgun (WGS) entry which is preliminary data.</text>
</comment>
<dbReference type="SUPFAM" id="SSF55729">
    <property type="entry name" value="Acyl-CoA N-acyltransferases (Nat)"/>
    <property type="match status" value="1"/>
</dbReference>
<dbReference type="Pfam" id="PF06152">
    <property type="entry name" value="Phage_min_cap2"/>
    <property type="match status" value="1"/>
</dbReference>
<protein>
    <submittedName>
        <fullName evidence="3">GNAT superfamily N-acetyltransferase</fullName>
    </submittedName>
</protein>
<accession>A0ABU0ET10</accession>
<feature type="region of interest" description="Disordered" evidence="2">
    <location>
        <begin position="334"/>
        <end position="416"/>
    </location>
</feature>
<gene>
    <name evidence="3" type="ORF">FB470_001941</name>
</gene>
<organism evidence="3 4">
    <name type="scientific">Amycolatopsis thermophila</name>
    <dbReference type="NCBI Taxonomy" id="206084"/>
    <lineage>
        <taxon>Bacteria</taxon>
        <taxon>Bacillati</taxon>
        <taxon>Actinomycetota</taxon>
        <taxon>Actinomycetes</taxon>
        <taxon>Pseudonocardiales</taxon>
        <taxon>Pseudonocardiaceae</taxon>
        <taxon>Amycolatopsis</taxon>
    </lineage>
</organism>
<sequence length="644" mass="72888">MTEPGPATGAAVAALMGVNPADAAAVLKTLLDVWDLAAERMIEAVARRLARGITEDGWAERKGREVLAVRDELLAIVQRLDTDTPGMARRALEEAYDLGRRAATTLDVSSIRTRTDEVLTLAQRYVGQLRGTFVPVLRAELDLYQRAVVETELLMQTGTMVRREAVAQVVDRLQAQGRDRFLDDQGRRWHLDTYARMAGRTVAGHAAVQGQLDRMVVEGRDLVVISDSPRECPMCRPWEGKLLSISGGRVGERVDGHRVVAPLAEARAAGLWHPNCTHRADPYAAGLTRVPKADANPEGYEQQQKLRQLERRARELKRRLTAAEQFGRDNATARKLRKEIRDNSAAIKAHTESTGQLRRRDRERPVDDTRPPEPPRDRDEPPAPPPPPPEPERDEPRRPLIDDLIPRESPDDAERDRIREDVYSVFEDQEFGDFLVDINEVRFSTNKLIIGGNIHHTDGMQAGYVVRGFYREDDGTLWVDHNYLELEPEYQGQGFATAFNGFLYDWYRESGVEYVEVHADIDVGGYTWARQGFDFADAEAAETIIDLLEYELRDLHRSMDDITVQLGEHVDGPRRQQLEQLRDRARHEIAAAEAILDRAYTYPFGSDEYPTAYEISQAGRTDGSDDWIGKRAMLGSDWQGRRWL</sequence>
<evidence type="ECO:0000313" key="4">
    <source>
        <dbReference type="Proteomes" id="UP001229651"/>
    </source>
</evidence>
<dbReference type="EMBL" id="JAUSUT010000001">
    <property type="protein sequence ID" value="MDQ0377947.1"/>
    <property type="molecule type" value="Genomic_DNA"/>
</dbReference>
<feature type="compositionally biased region" description="Basic and acidic residues" evidence="2">
    <location>
        <begin position="390"/>
        <end position="416"/>
    </location>
</feature>